<dbReference type="PANTHER" id="PTHR37480:SF1">
    <property type="entry name" value="ENOYL-[ACYL-CARRIER-PROTEIN] REDUCTASE [NADH]"/>
    <property type="match status" value="1"/>
</dbReference>
<dbReference type="Gene3D" id="3.40.50.720">
    <property type="entry name" value="NAD(P)-binding Rossmann-like Domain"/>
    <property type="match status" value="1"/>
</dbReference>
<keyword evidence="6" id="KW-0560">Oxidoreductase</keyword>
<keyword evidence="8" id="KW-0443">Lipid metabolism</keyword>
<evidence type="ECO:0000256" key="3">
    <source>
        <dbReference type="ARBA" id="ARBA00011983"/>
    </source>
</evidence>
<evidence type="ECO:0000256" key="4">
    <source>
        <dbReference type="ARBA" id="ARBA00022516"/>
    </source>
</evidence>
<dbReference type="Pfam" id="PF07055">
    <property type="entry name" value="Eno-Rase_FAD_bd"/>
    <property type="match status" value="1"/>
</dbReference>
<comment type="subunit">
    <text evidence="2">Monomer.</text>
</comment>
<feature type="domain" description="Trans-2-enoyl-CoA reductase catalytic" evidence="11">
    <location>
        <begin position="85"/>
        <end position="319"/>
    </location>
</feature>
<dbReference type="InterPro" id="IPR024910">
    <property type="entry name" value="Enoyl-CoA_Rdtase_cat_dom"/>
</dbReference>
<name>A0A381ZWD9_9ZZZZ</name>
<dbReference type="Pfam" id="PF12241">
    <property type="entry name" value="Enoyl_reductase"/>
    <property type="match status" value="1"/>
</dbReference>
<keyword evidence="7" id="KW-0520">NAD</keyword>
<sequence>MSLQVIGPKIRGFICTNAHPTGCLKNVQSQIDLAKKDIESTENTPNILVIGASTGYGLASRIALTWGYGANTIGVFFERPPSGNKTGSTGYYNSAAFHQMAAQDKFTAISINGDAFSDQIKQKTIDQIQEHFGQIDLVVYSLASPRRIHPKTGVDHRSVLKPVGDLCIGKTIDLTNENITDITIDPATNEEIADTIAVMGGEDLDFWVELLLSEDLLAPRANIVAYSYIGPQITDQIYSSGTIGLAKADLEQRINAIDTRLLNQINGHAYLSVNKAVVSQASAAIPIVPLYISILYQIMDAKNLNEKPIDQMIRLFSEYLGPDLVPMVDGNRRIRMDDRELRSDVVAEVNEKWSLVNNDNFHELADFEGYKKSFRNLFGFEVDDVDYGQPV</sequence>
<dbReference type="GO" id="GO:0051287">
    <property type="term" value="F:NAD binding"/>
    <property type="evidence" value="ECO:0007669"/>
    <property type="project" value="TreeGrafter"/>
</dbReference>
<evidence type="ECO:0000256" key="6">
    <source>
        <dbReference type="ARBA" id="ARBA00023002"/>
    </source>
</evidence>
<dbReference type="HAMAP" id="MF_01838">
    <property type="entry name" value="FabV_reductase"/>
    <property type="match status" value="1"/>
</dbReference>
<evidence type="ECO:0000256" key="2">
    <source>
        <dbReference type="ARBA" id="ARBA00011245"/>
    </source>
</evidence>
<accession>A0A381ZWD9</accession>
<feature type="domain" description="Enoyl reductase FAD binding" evidence="10">
    <location>
        <begin position="328"/>
        <end position="391"/>
    </location>
</feature>
<keyword evidence="9" id="KW-0275">Fatty acid biosynthesis</keyword>
<protein>
    <recommendedName>
        <fullName evidence="3">trans-2-enoyl-CoA reductase (NAD(+))</fullName>
        <ecNumber evidence="3">1.3.1.44</ecNumber>
    </recommendedName>
</protein>
<evidence type="ECO:0000256" key="9">
    <source>
        <dbReference type="ARBA" id="ARBA00023160"/>
    </source>
</evidence>
<proteinExistence type="inferred from homology"/>
<evidence type="ECO:0000259" key="12">
    <source>
        <dbReference type="Pfam" id="PF12242"/>
    </source>
</evidence>
<feature type="non-terminal residue" evidence="13">
    <location>
        <position position="1"/>
    </location>
</feature>
<comment type="pathway">
    <text evidence="1">Lipid metabolism.</text>
</comment>
<dbReference type="NCBIfam" id="NF043048">
    <property type="entry name" value="EnoyACPredFabV"/>
    <property type="match status" value="1"/>
</dbReference>
<evidence type="ECO:0000259" key="11">
    <source>
        <dbReference type="Pfam" id="PF12241"/>
    </source>
</evidence>
<evidence type="ECO:0000256" key="8">
    <source>
        <dbReference type="ARBA" id="ARBA00023098"/>
    </source>
</evidence>
<reference evidence="13" key="1">
    <citation type="submission" date="2018-05" db="EMBL/GenBank/DDBJ databases">
        <authorList>
            <person name="Lanie J.A."/>
            <person name="Ng W.-L."/>
            <person name="Kazmierczak K.M."/>
            <person name="Andrzejewski T.M."/>
            <person name="Davidsen T.M."/>
            <person name="Wayne K.J."/>
            <person name="Tettelin H."/>
            <person name="Glass J.I."/>
            <person name="Rusch D."/>
            <person name="Podicherti R."/>
            <person name="Tsui H.-C.T."/>
            <person name="Winkler M.E."/>
        </authorList>
    </citation>
    <scope>NUCLEOTIDE SEQUENCE</scope>
</reference>
<dbReference type="GO" id="GO:0006633">
    <property type="term" value="P:fatty acid biosynthetic process"/>
    <property type="evidence" value="ECO:0007669"/>
    <property type="project" value="UniProtKB-KW"/>
</dbReference>
<gene>
    <name evidence="13" type="ORF">METZ01_LOCUS146006</name>
</gene>
<dbReference type="EC" id="1.3.1.44" evidence="3"/>
<dbReference type="NCBIfam" id="NF010177">
    <property type="entry name" value="PRK13656.1"/>
    <property type="match status" value="1"/>
</dbReference>
<dbReference type="Pfam" id="PF12242">
    <property type="entry name" value="Eno-Rase_NADH_b"/>
    <property type="match status" value="1"/>
</dbReference>
<dbReference type="AlphaFoldDB" id="A0A381ZWD9"/>
<keyword evidence="4" id="KW-0444">Lipid biosynthesis</keyword>
<dbReference type="InterPro" id="IPR024906">
    <property type="entry name" value="Eno_Rdtase_FAD-bd_dom"/>
</dbReference>
<evidence type="ECO:0000256" key="1">
    <source>
        <dbReference type="ARBA" id="ARBA00005189"/>
    </source>
</evidence>
<evidence type="ECO:0000313" key="13">
    <source>
        <dbReference type="EMBL" id="SVA93152.1"/>
    </source>
</evidence>
<keyword evidence="5" id="KW-0276">Fatty acid metabolism</keyword>
<evidence type="ECO:0000259" key="10">
    <source>
        <dbReference type="Pfam" id="PF07055"/>
    </source>
</evidence>
<dbReference type="InterPro" id="IPR010758">
    <property type="entry name" value="Trans-2-enoyl-CoA_reductase"/>
</dbReference>
<evidence type="ECO:0000256" key="5">
    <source>
        <dbReference type="ARBA" id="ARBA00022832"/>
    </source>
</evidence>
<dbReference type="GO" id="GO:0004318">
    <property type="term" value="F:enoyl-[acyl-carrier-protein] reductase (NADH) activity"/>
    <property type="evidence" value="ECO:0007669"/>
    <property type="project" value="TreeGrafter"/>
</dbReference>
<dbReference type="PANTHER" id="PTHR37480">
    <property type="entry name" value="ENOYL-[ACYL-CARRIER-PROTEIN] REDUCTASE [NADH]"/>
    <property type="match status" value="1"/>
</dbReference>
<dbReference type="InterPro" id="IPR050048">
    <property type="entry name" value="FabV-like_NADH_b"/>
</dbReference>
<feature type="domain" description="Trans-2-enoyl-CoA reductase-like NAD(P)H binding" evidence="12">
    <location>
        <begin position="5"/>
        <end position="82"/>
    </location>
</feature>
<dbReference type="GO" id="GO:0050343">
    <property type="term" value="F:trans-2-enoyl-CoA reductase (NADH) activity"/>
    <property type="evidence" value="ECO:0007669"/>
    <property type="project" value="UniProtKB-EC"/>
</dbReference>
<feature type="non-terminal residue" evidence="13">
    <location>
        <position position="391"/>
    </location>
</feature>
<organism evidence="13">
    <name type="scientific">marine metagenome</name>
    <dbReference type="NCBI Taxonomy" id="408172"/>
    <lineage>
        <taxon>unclassified sequences</taxon>
        <taxon>metagenomes</taxon>
        <taxon>ecological metagenomes</taxon>
    </lineage>
</organism>
<evidence type="ECO:0000256" key="7">
    <source>
        <dbReference type="ARBA" id="ARBA00023027"/>
    </source>
</evidence>
<dbReference type="EMBL" id="UINC01022794">
    <property type="protein sequence ID" value="SVA93152.1"/>
    <property type="molecule type" value="Genomic_DNA"/>
</dbReference>